<proteinExistence type="inferred from homology"/>
<keyword evidence="2" id="KW-0863">Zinc-finger</keyword>
<dbReference type="Proteomes" id="UP000682877">
    <property type="component" value="Chromosome 5"/>
</dbReference>
<keyword evidence="6" id="KW-1185">Reference proteome</keyword>
<dbReference type="Gene3D" id="2.60.120.340">
    <property type="entry name" value="Nucleoplasmin core domain"/>
    <property type="match status" value="1"/>
</dbReference>
<keyword evidence="2" id="KW-0862">Zinc</keyword>
<gene>
    <name evidence="5" type="ORF">AARE701A_LOCUS11915</name>
</gene>
<dbReference type="GO" id="GO:0010468">
    <property type="term" value="P:regulation of gene expression"/>
    <property type="evidence" value="ECO:0007669"/>
    <property type="project" value="InterPro"/>
</dbReference>
<dbReference type="SMART" id="SM00451">
    <property type="entry name" value="ZnF_U1"/>
    <property type="match status" value="2"/>
</dbReference>
<dbReference type="AlphaFoldDB" id="A0A8S2A7B1"/>
<dbReference type="InterPro" id="IPR024768">
    <property type="entry name" value="Marf1"/>
</dbReference>
<organism evidence="5 6">
    <name type="scientific">Arabidopsis arenosa</name>
    <name type="common">Sand rock-cress</name>
    <name type="synonym">Cardaminopsis arenosa</name>
    <dbReference type="NCBI Taxonomy" id="38785"/>
    <lineage>
        <taxon>Eukaryota</taxon>
        <taxon>Viridiplantae</taxon>
        <taxon>Streptophyta</taxon>
        <taxon>Embryophyta</taxon>
        <taxon>Tracheophyta</taxon>
        <taxon>Spermatophyta</taxon>
        <taxon>Magnoliopsida</taxon>
        <taxon>eudicotyledons</taxon>
        <taxon>Gunneridae</taxon>
        <taxon>Pentapetalae</taxon>
        <taxon>rosids</taxon>
        <taxon>malvids</taxon>
        <taxon>Brassicales</taxon>
        <taxon>Brassicaceae</taxon>
        <taxon>Camelineae</taxon>
        <taxon>Arabidopsis</taxon>
    </lineage>
</organism>
<dbReference type="SUPFAM" id="SSF57667">
    <property type="entry name" value="beta-beta-alpha zinc fingers"/>
    <property type="match status" value="1"/>
</dbReference>
<feature type="domain" description="C2H2-type" evidence="4">
    <location>
        <begin position="284"/>
        <end position="313"/>
    </location>
</feature>
<reference evidence="5" key="1">
    <citation type="submission" date="2021-01" db="EMBL/GenBank/DDBJ databases">
        <authorList>
            <person name="Bezrukov I."/>
        </authorList>
    </citation>
    <scope>NUCLEOTIDE SEQUENCE</scope>
</reference>
<dbReference type="PROSITE" id="PS00028">
    <property type="entry name" value="ZINC_FINGER_C2H2_1"/>
    <property type="match status" value="1"/>
</dbReference>
<dbReference type="GO" id="GO:0004540">
    <property type="term" value="F:RNA nuclease activity"/>
    <property type="evidence" value="ECO:0007669"/>
    <property type="project" value="InterPro"/>
</dbReference>
<dbReference type="PANTHER" id="PTHR14379">
    <property type="entry name" value="LIMKAIN B LKAP"/>
    <property type="match status" value="1"/>
</dbReference>
<feature type="region of interest" description="Disordered" evidence="3">
    <location>
        <begin position="611"/>
        <end position="632"/>
    </location>
</feature>
<protein>
    <recommendedName>
        <fullName evidence="4">C2H2-type domain-containing protein</fullName>
    </recommendedName>
</protein>
<name>A0A8S2A7B1_ARAAE</name>
<dbReference type="PROSITE" id="PS50157">
    <property type="entry name" value="ZINC_FINGER_C2H2_2"/>
    <property type="match status" value="1"/>
</dbReference>
<dbReference type="Pfam" id="PF12874">
    <property type="entry name" value="zf-met"/>
    <property type="match status" value="1"/>
</dbReference>
<evidence type="ECO:0000313" key="5">
    <source>
        <dbReference type="EMBL" id="CAE6065329.1"/>
    </source>
</evidence>
<dbReference type="CDD" id="cd10910">
    <property type="entry name" value="PIN_limkain_b1_N_like"/>
    <property type="match status" value="2"/>
</dbReference>
<accession>A0A8S2A7B1</accession>
<dbReference type="PANTHER" id="PTHR14379:SF34">
    <property type="entry name" value="NYN DOMAIN-CONTAINING PROTEIN"/>
    <property type="match status" value="1"/>
</dbReference>
<dbReference type="InterPro" id="IPR021139">
    <property type="entry name" value="NYN"/>
</dbReference>
<sequence length="727" mass="82134">MEFWEVKVKARESLKVEPGFRRVILCQAFFGKDVRKGINDGPVYLYAKVNGKKYVLAILSRKHFPLITFDLIMEKDFVLSHSMDEGVIHLTGYKTPPGYKTPEVDCTVEEEEVESRYVKSKTTVWWDIERCPLPHVYDASLVGPCIDRALQYLGYLGPISITAIGNLKHTPDHVLRALSSSGILVKHVPNGTSSIFAQLFAWKLQSRPPATFMLISDSPVRSDLHHSLESLEEKGYNILVVYRHKPQPGMITSFQWLQWESLLANTCNTQLTRKRQLLQESARFSCTLCHVAFQSRKYFETHLKGEKHEMNEYLLGPDSPFLELNIATTMTEQLKTTLENVVVNPGADSSQYKGVVWWDIDRCPVPNGYDASLVGPRMLQSFGSYDPLTIIAIGSLRYTSSHVMRAISSSGIVSKHVPFGGPSIIEDVLTWANTNPPPAKIILVTSSSLMECMSPALYSLKEKGYNILLACTQTLPEGLNRYVNWRWEDLLAVPLGNRPETRRQKDELSSCFICKTCDLSYESYESFDIHMGGEEHAMRAFRIGYYYLNQEPGSGTRYSPAVKKLSKEGLNISSFLTKLMSEFIKSKLNKQVDEAGVVGSDSLTTATVKKQSKRKLKKRPEAGLMSGSPGIESVPGPELPKIEFLDRFNAKNQKFYAENDARFKESPLLKKLLENSKLNKEKNEREIQDKYCLRGAEWGVGDCSTTGMTDEEKEKFITMLKKKTGVE</sequence>
<dbReference type="GO" id="GO:0008270">
    <property type="term" value="F:zinc ion binding"/>
    <property type="evidence" value="ECO:0007669"/>
    <property type="project" value="UniProtKB-KW"/>
</dbReference>
<dbReference type="Pfam" id="PF01936">
    <property type="entry name" value="NYN"/>
    <property type="match status" value="2"/>
</dbReference>
<keyword evidence="2" id="KW-0479">Metal-binding</keyword>
<evidence type="ECO:0000256" key="3">
    <source>
        <dbReference type="SAM" id="MobiDB-lite"/>
    </source>
</evidence>
<dbReference type="InterPro" id="IPR036236">
    <property type="entry name" value="Znf_C2H2_sf"/>
</dbReference>
<comment type="similarity">
    <text evidence="1">Belongs to the histone deacetylase HD2 family.</text>
</comment>
<dbReference type="GO" id="GO:0003676">
    <property type="term" value="F:nucleic acid binding"/>
    <property type="evidence" value="ECO:0007669"/>
    <property type="project" value="InterPro"/>
</dbReference>
<dbReference type="InterPro" id="IPR003604">
    <property type="entry name" value="Matrin/U1-like-C_Znf_C2H2"/>
</dbReference>
<evidence type="ECO:0000256" key="1">
    <source>
        <dbReference type="ARBA" id="ARBA00006673"/>
    </source>
</evidence>
<dbReference type="GO" id="GO:0005777">
    <property type="term" value="C:peroxisome"/>
    <property type="evidence" value="ECO:0007669"/>
    <property type="project" value="InterPro"/>
</dbReference>
<dbReference type="InterPro" id="IPR041232">
    <property type="entry name" value="NPL"/>
</dbReference>
<dbReference type="Gene3D" id="3.30.160.60">
    <property type="entry name" value="Classic Zinc Finger"/>
    <property type="match status" value="1"/>
</dbReference>
<dbReference type="EMBL" id="LR999455">
    <property type="protein sequence ID" value="CAE6065329.1"/>
    <property type="molecule type" value="Genomic_DNA"/>
</dbReference>
<dbReference type="SMART" id="SM00355">
    <property type="entry name" value="ZnF_C2H2"/>
    <property type="match status" value="2"/>
</dbReference>
<evidence type="ECO:0000313" key="6">
    <source>
        <dbReference type="Proteomes" id="UP000682877"/>
    </source>
</evidence>
<dbReference type="Pfam" id="PF17800">
    <property type="entry name" value="NPL"/>
    <property type="match status" value="1"/>
</dbReference>
<evidence type="ECO:0000256" key="2">
    <source>
        <dbReference type="PROSITE-ProRule" id="PRU00042"/>
    </source>
</evidence>
<evidence type="ECO:0000259" key="4">
    <source>
        <dbReference type="PROSITE" id="PS50157"/>
    </source>
</evidence>
<dbReference type="InterPro" id="IPR013087">
    <property type="entry name" value="Znf_C2H2_type"/>
</dbReference>